<protein>
    <submittedName>
        <fullName evidence="2">Uncharacterized protein</fullName>
    </submittedName>
</protein>
<evidence type="ECO:0000256" key="1">
    <source>
        <dbReference type="SAM" id="MobiDB-lite"/>
    </source>
</evidence>
<keyword evidence="3" id="KW-1185">Reference proteome</keyword>
<dbReference type="Proteomes" id="UP000253664">
    <property type="component" value="Unassembled WGS sequence"/>
</dbReference>
<feature type="compositionally biased region" description="Basic residues" evidence="1">
    <location>
        <begin position="18"/>
        <end position="45"/>
    </location>
</feature>
<dbReference type="AlphaFoldDB" id="A0A367L1P7"/>
<evidence type="ECO:0000313" key="3">
    <source>
        <dbReference type="Proteomes" id="UP000253664"/>
    </source>
</evidence>
<feature type="non-terminal residue" evidence="2">
    <location>
        <position position="146"/>
    </location>
</feature>
<organism evidence="2 3">
    <name type="scientific">Ophiocordyceps polyrhachis-furcata BCC 54312</name>
    <dbReference type="NCBI Taxonomy" id="1330021"/>
    <lineage>
        <taxon>Eukaryota</taxon>
        <taxon>Fungi</taxon>
        <taxon>Dikarya</taxon>
        <taxon>Ascomycota</taxon>
        <taxon>Pezizomycotina</taxon>
        <taxon>Sordariomycetes</taxon>
        <taxon>Hypocreomycetidae</taxon>
        <taxon>Hypocreales</taxon>
        <taxon>Ophiocordycipitaceae</taxon>
        <taxon>Ophiocordyceps</taxon>
    </lineage>
</organism>
<proteinExistence type="predicted"/>
<dbReference type="EMBL" id="LKCN02000019">
    <property type="protein sequence ID" value="RCI08338.1"/>
    <property type="molecule type" value="Genomic_DNA"/>
</dbReference>
<gene>
    <name evidence="2" type="ORF">L249_8810</name>
</gene>
<comment type="caution">
    <text evidence="2">The sequence shown here is derived from an EMBL/GenBank/DDBJ whole genome shotgun (WGS) entry which is preliminary data.</text>
</comment>
<evidence type="ECO:0000313" key="2">
    <source>
        <dbReference type="EMBL" id="RCI08338.1"/>
    </source>
</evidence>
<feature type="region of interest" description="Disordered" evidence="1">
    <location>
        <begin position="1"/>
        <end position="55"/>
    </location>
</feature>
<accession>A0A367L1P7</accession>
<feature type="compositionally biased region" description="Basic and acidic residues" evidence="1">
    <location>
        <begin position="1"/>
        <end position="17"/>
    </location>
</feature>
<sequence length="146" mass="16827">MKLEKGNLPEEKADEKQKKKKKKKTPIIKVHHRGGPERRRKRGNPRQRWMTTTTKQEDIKFDQGLGQFTVGCFSLGSPARGGSGRYGGLFLNLSPFIGKKKNKKRFKNVCLVALWSCPLGLIRLRMQSDWKNIKEDRERHPSKPAT</sequence>
<name>A0A367L1P7_9HYPO</name>
<reference evidence="2 3" key="1">
    <citation type="journal article" date="2015" name="BMC Genomics">
        <title>Insights from the genome of Ophiocordyceps polyrhachis-furcata to pathogenicity and host specificity in insect fungi.</title>
        <authorList>
            <person name="Wichadakul D."/>
            <person name="Kobmoo N."/>
            <person name="Ingsriswang S."/>
            <person name="Tangphatsornruang S."/>
            <person name="Chantasingh D."/>
            <person name="Luangsa-ard J.J."/>
            <person name="Eurwilaichitr L."/>
        </authorList>
    </citation>
    <scope>NUCLEOTIDE SEQUENCE [LARGE SCALE GENOMIC DNA]</scope>
    <source>
        <strain evidence="2 3">BCC 54312</strain>
    </source>
</reference>